<comment type="caution">
    <text evidence="1">The sequence shown here is derived from an EMBL/GenBank/DDBJ whole genome shotgun (WGS) entry which is preliminary data.</text>
</comment>
<sequence length="292" mass="33366">MPEESLKAAVPILEGESNHRSWSEITRLHLEWDCIDQYIDKGTLEPAGEDEKKKWNRDRIKIRIMFSESLIDPKIRSKLKAAGLKPNEKNPFTIWDTVRQTVMDQSGEAVGDCLREYHGLEQKNFGTMDAFIAKAQYLRDKLGAMEYQAGTVLHNKHHIWTILNALEAAYPSHYMFWVKMMRTNNANNKTSTFTWATLMEELVTMVQRSFRDLGEGEAEGPGKDLEGLPLCTSFGFFAIVKFEDEHFEAAFEAALRVGCGLLNDSHFVVRARGSAAWRSYCSLRSRDKSGQF</sequence>
<organism evidence="1 2">
    <name type="scientific">Lasiosphaeria hispida</name>
    <dbReference type="NCBI Taxonomy" id="260671"/>
    <lineage>
        <taxon>Eukaryota</taxon>
        <taxon>Fungi</taxon>
        <taxon>Dikarya</taxon>
        <taxon>Ascomycota</taxon>
        <taxon>Pezizomycotina</taxon>
        <taxon>Sordariomycetes</taxon>
        <taxon>Sordariomycetidae</taxon>
        <taxon>Sordariales</taxon>
        <taxon>Lasiosphaeriaceae</taxon>
        <taxon>Lasiosphaeria</taxon>
    </lineage>
</organism>
<reference evidence="1" key="2">
    <citation type="submission" date="2023-06" db="EMBL/GenBank/DDBJ databases">
        <authorList>
            <consortium name="Lawrence Berkeley National Laboratory"/>
            <person name="Haridas S."/>
            <person name="Hensen N."/>
            <person name="Bonometti L."/>
            <person name="Westerberg I."/>
            <person name="Brannstrom I.O."/>
            <person name="Guillou S."/>
            <person name="Cros-Aarteil S."/>
            <person name="Calhoun S."/>
            <person name="Kuo A."/>
            <person name="Mondo S."/>
            <person name="Pangilinan J."/>
            <person name="Riley R."/>
            <person name="Labutti K."/>
            <person name="Andreopoulos B."/>
            <person name="Lipzen A."/>
            <person name="Chen C."/>
            <person name="Yanf M."/>
            <person name="Daum C."/>
            <person name="Ng V."/>
            <person name="Clum A."/>
            <person name="Steindorff A."/>
            <person name="Ohm R."/>
            <person name="Martin F."/>
            <person name="Silar P."/>
            <person name="Natvig D."/>
            <person name="Lalanne C."/>
            <person name="Gautier V."/>
            <person name="Ament-Velasquez S.L."/>
            <person name="Kruys A."/>
            <person name="Hutchinson M.I."/>
            <person name="Powell A.J."/>
            <person name="Barry K."/>
            <person name="Miller A.N."/>
            <person name="Grigoriev I.V."/>
            <person name="Debuchy R."/>
            <person name="Gladieux P."/>
            <person name="Thoren M.H."/>
            <person name="Johannesson H."/>
        </authorList>
    </citation>
    <scope>NUCLEOTIDE SEQUENCE</scope>
    <source>
        <strain evidence="1">CBS 955.72</strain>
    </source>
</reference>
<accession>A0AAJ0HWT4</accession>
<dbReference type="EMBL" id="JAUIQD010000001">
    <property type="protein sequence ID" value="KAK3364357.1"/>
    <property type="molecule type" value="Genomic_DNA"/>
</dbReference>
<gene>
    <name evidence="1" type="ORF">B0T25DRAFT_563381</name>
</gene>
<proteinExistence type="predicted"/>
<keyword evidence="2" id="KW-1185">Reference proteome</keyword>
<evidence type="ECO:0000313" key="1">
    <source>
        <dbReference type="EMBL" id="KAK3364357.1"/>
    </source>
</evidence>
<dbReference type="AlphaFoldDB" id="A0AAJ0HWT4"/>
<reference evidence="1" key="1">
    <citation type="journal article" date="2023" name="Mol. Phylogenet. Evol.">
        <title>Genome-scale phylogeny and comparative genomics of the fungal order Sordariales.</title>
        <authorList>
            <person name="Hensen N."/>
            <person name="Bonometti L."/>
            <person name="Westerberg I."/>
            <person name="Brannstrom I.O."/>
            <person name="Guillou S."/>
            <person name="Cros-Aarteil S."/>
            <person name="Calhoun S."/>
            <person name="Haridas S."/>
            <person name="Kuo A."/>
            <person name="Mondo S."/>
            <person name="Pangilinan J."/>
            <person name="Riley R."/>
            <person name="LaButti K."/>
            <person name="Andreopoulos B."/>
            <person name="Lipzen A."/>
            <person name="Chen C."/>
            <person name="Yan M."/>
            <person name="Daum C."/>
            <person name="Ng V."/>
            <person name="Clum A."/>
            <person name="Steindorff A."/>
            <person name="Ohm R.A."/>
            <person name="Martin F."/>
            <person name="Silar P."/>
            <person name="Natvig D.O."/>
            <person name="Lalanne C."/>
            <person name="Gautier V."/>
            <person name="Ament-Velasquez S.L."/>
            <person name="Kruys A."/>
            <person name="Hutchinson M.I."/>
            <person name="Powell A.J."/>
            <person name="Barry K."/>
            <person name="Miller A.N."/>
            <person name="Grigoriev I.V."/>
            <person name="Debuchy R."/>
            <person name="Gladieux P."/>
            <person name="Hiltunen Thoren M."/>
            <person name="Johannesson H."/>
        </authorList>
    </citation>
    <scope>NUCLEOTIDE SEQUENCE</scope>
    <source>
        <strain evidence="1">CBS 955.72</strain>
    </source>
</reference>
<evidence type="ECO:0000313" key="2">
    <source>
        <dbReference type="Proteomes" id="UP001275084"/>
    </source>
</evidence>
<name>A0AAJ0HWT4_9PEZI</name>
<dbReference type="Proteomes" id="UP001275084">
    <property type="component" value="Unassembled WGS sequence"/>
</dbReference>
<protein>
    <submittedName>
        <fullName evidence="1">Uncharacterized protein</fullName>
    </submittedName>
</protein>